<dbReference type="InterPro" id="IPR038297">
    <property type="entry name" value="CcmH/CycL/NrfF/Ccl2_sf"/>
</dbReference>
<dbReference type="CDD" id="cd16378">
    <property type="entry name" value="CcmH_N"/>
    <property type="match status" value="1"/>
</dbReference>
<keyword evidence="7" id="KW-1133">Transmembrane helix</keyword>
<evidence type="ECO:0000256" key="5">
    <source>
        <dbReference type="ARBA" id="ARBA00022748"/>
    </source>
</evidence>
<dbReference type="EMBL" id="BAABFL010000473">
    <property type="protein sequence ID" value="GAA4652304.1"/>
    <property type="molecule type" value="Genomic_DNA"/>
</dbReference>
<evidence type="ECO:0000256" key="1">
    <source>
        <dbReference type="ARBA" id="ARBA00010342"/>
    </source>
</evidence>
<dbReference type="RefSeq" id="WP_345198838.1">
    <property type="nucleotide sequence ID" value="NZ_BAABFL010000473.1"/>
</dbReference>
<dbReference type="Gene3D" id="1.10.8.640">
    <property type="entry name" value="Cytochrome C biogenesis protein"/>
    <property type="match status" value="1"/>
</dbReference>
<comment type="caution">
    <text evidence="9">The sequence shown here is derived from an EMBL/GenBank/DDBJ whole genome shotgun (WGS) entry which is preliminary data.</text>
</comment>
<feature type="chain" id="PRO_5044999188" description="Cytochrome c-type biogenesis protein" evidence="7">
    <location>
        <begin position="25"/>
        <end position="160"/>
    </location>
</feature>
<feature type="signal peptide" evidence="7">
    <location>
        <begin position="1"/>
        <end position="24"/>
    </location>
</feature>
<keyword evidence="3 7" id="KW-0479">Metal-binding</keyword>
<keyword evidence="2 7" id="KW-0349">Heme</keyword>
<keyword evidence="7" id="KW-0812">Transmembrane</keyword>
<sequence length="160" mass="18215">MNISVFIRRSVIAFCLLLPLGASASIDTWEFDDQAQFDRYKMLTEELRCPKCQNQNIADSNAPIANDLRAEVYRMLQTGQNDEQIVDFMLDRYGDFVLYKPRLSAGTLLLWFGPLLFLVAGGVTLFVIIRRNRLASPQADHLTAAEKDRLKQLLEGRESS</sequence>
<comment type="similarity">
    <text evidence="1 7">Belongs to the CcmH/CycL/Ccl2/NrfF family.</text>
</comment>
<feature type="transmembrane region" description="Helical" evidence="7">
    <location>
        <begin position="108"/>
        <end position="129"/>
    </location>
</feature>
<protein>
    <recommendedName>
        <fullName evidence="7">Cytochrome c-type biogenesis protein</fullName>
    </recommendedName>
</protein>
<dbReference type="Pfam" id="PF03918">
    <property type="entry name" value="CcmH"/>
    <property type="match status" value="1"/>
</dbReference>
<keyword evidence="10" id="KW-1185">Reference proteome</keyword>
<evidence type="ECO:0000313" key="10">
    <source>
        <dbReference type="Proteomes" id="UP001500604"/>
    </source>
</evidence>
<keyword evidence="6 7" id="KW-0408">Iron</keyword>
<feature type="domain" description="CcmH/CycL/Ccl2/NrfF N-terminal" evidence="8">
    <location>
        <begin position="13"/>
        <end position="154"/>
    </location>
</feature>
<dbReference type="InterPro" id="IPR005616">
    <property type="entry name" value="CcmH/CycL/Ccl2/NrfF_N"/>
</dbReference>
<gene>
    <name evidence="9" type="ORF">GCM10023116_45880</name>
</gene>
<keyword evidence="4 7" id="KW-0732">Signal</keyword>
<comment type="function">
    <text evidence="7">Possible subunit of a heme lyase.</text>
</comment>
<dbReference type="Proteomes" id="UP001500604">
    <property type="component" value="Unassembled WGS sequence"/>
</dbReference>
<evidence type="ECO:0000256" key="4">
    <source>
        <dbReference type="ARBA" id="ARBA00022729"/>
    </source>
</evidence>
<evidence type="ECO:0000313" key="9">
    <source>
        <dbReference type="EMBL" id="GAA4652304.1"/>
    </source>
</evidence>
<reference evidence="10" key="1">
    <citation type="journal article" date="2019" name="Int. J. Syst. Evol. Microbiol.">
        <title>The Global Catalogue of Microorganisms (GCM) 10K type strain sequencing project: providing services to taxonomists for standard genome sequencing and annotation.</title>
        <authorList>
            <consortium name="The Broad Institute Genomics Platform"/>
            <consortium name="The Broad Institute Genome Sequencing Center for Infectious Disease"/>
            <person name="Wu L."/>
            <person name="Ma J."/>
        </authorList>
    </citation>
    <scope>NUCLEOTIDE SEQUENCE [LARGE SCALE GENOMIC DNA]</scope>
    <source>
        <strain evidence="10">JCM 17805</strain>
    </source>
</reference>
<evidence type="ECO:0000256" key="6">
    <source>
        <dbReference type="ARBA" id="ARBA00023004"/>
    </source>
</evidence>
<accession>A0ABP8VA56</accession>
<keyword evidence="7" id="KW-0472">Membrane</keyword>
<evidence type="ECO:0000259" key="8">
    <source>
        <dbReference type="Pfam" id="PF03918"/>
    </source>
</evidence>
<dbReference type="PANTHER" id="PTHR47870">
    <property type="entry name" value="CYTOCHROME C-TYPE BIOGENESIS PROTEIN CCMH"/>
    <property type="match status" value="1"/>
</dbReference>
<keyword evidence="5" id="KW-0201">Cytochrome c-type biogenesis</keyword>
<proteinExistence type="inferred from homology"/>
<evidence type="ECO:0000256" key="7">
    <source>
        <dbReference type="RuleBase" id="RU364112"/>
    </source>
</evidence>
<dbReference type="InterPro" id="IPR051263">
    <property type="entry name" value="C-type_cytochrome_biogenesis"/>
</dbReference>
<dbReference type="PANTHER" id="PTHR47870:SF1">
    <property type="entry name" value="CYTOCHROME C-TYPE BIOGENESIS PROTEIN CCMH"/>
    <property type="match status" value="1"/>
</dbReference>
<organism evidence="9 10">
    <name type="scientific">Kistimonas scapharcae</name>
    <dbReference type="NCBI Taxonomy" id="1036133"/>
    <lineage>
        <taxon>Bacteria</taxon>
        <taxon>Pseudomonadati</taxon>
        <taxon>Pseudomonadota</taxon>
        <taxon>Gammaproteobacteria</taxon>
        <taxon>Oceanospirillales</taxon>
        <taxon>Endozoicomonadaceae</taxon>
        <taxon>Kistimonas</taxon>
    </lineage>
</organism>
<evidence type="ECO:0000256" key="2">
    <source>
        <dbReference type="ARBA" id="ARBA00022617"/>
    </source>
</evidence>
<evidence type="ECO:0000256" key="3">
    <source>
        <dbReference type="ARBA" id="ARBA00022723"/>
    </source>
</evidence>
<name>A0ABP8VA56_9GAMM</name>